<feature type="transmembrane region" description="Helical" evidence="7">
    <location>
        <begin position="153"/>
        <end position="174"/>
    </location>
</feature>
<feature type="transmembrane region" description="Helical" evidence="7">
    <location>
        <begin position="6"/>
        <end position="27"/>
    </location>
</feature>
<dbReference type="GO" id="GO:0015171">
    <property type="term" value="F:amino acid transmembrane transporter activity"/>
    <property type="evidence" value="ECO:0007669"/>
    <property type="project" value="TreeGrafter"/>
</dbReference>
<gene>
    <name evidence="8" type="ORF">SAMN05428946_1960</name>
</gene>
<dbReference type="NCBIfam" id="TIGR00949">
    <property type="entry name" value="2A76"/>
    <property type="match status" value="1"/>
</dbReference>
<dbReference type="PANTHER" id="PTHR30086:SF20">
    <property type="entry name" value="ARGININE EXPORTER PROTEIN ARGO-RELATED"/>
    <property type="match status" value="1"/>
</dbReference>
<keyword evidence="9" id="KW-1185">Reference proteome</keyword>
<reference evidence="9" key="1">
    <citation type="submission" date="2017-01" db="EMBL/GenBank/DDBJ databases">
        <authorList>
            <person name="Varghese N."/>
            <person name="Submissions S."/>
        </authorList>
    </citation>
    <scope>NUCLEOTIDE SEQUENCE [LARGE SCALE GENOMIC DNA]</scope>
    <source>
        <strain evidence="9">MNA4</strain>
    </source>
</reference>
<dbReference type="OrthoDB" id="9784202at2"/>
<dbReference type="PANTHER" id="PTHR30086">
    <property type="entry name" value="ARGININE EXPORTER PROTEIN ARGO"/>
    <property type="match status" value="1"/>
</dbReference>
<accession>A0A1U7PR81</accession>
<organism evidence="8 9">
    <name type="scientific">Edaphobacillus lindanitolerans</name>
    <dbReference type="NCBI Taxonomy" id="550447"/>
    <lineage>
        <taxon>Bacteria</taxon>
        <taxon>Bacillati</taxon>
        <taxon>Bacillota</taxon>
        <taxon>Bacilli</taxon>
        <taxon>Bacillales</taxon>
        <taxon>Bacillaceae</taxon>
        <taxon>Edaphobacillus</taxon>
    </lineage>
</organism>
<dbReference type="InterPro" id="IPR004778">
    <property type="entry name" value="Homoserine/Threonine_efflux"/>
</dbReference>
<proteinExistence type="inferred from homology"/>
<evidence type="ECO:0000256" key="7">
    <source>
        <dbReference type="SAM" id="Phobius"/>
    </source>
</evidence>
<feature type="transmembrane region" description="Helical" evidence="7">
    <location>
        <begin position="39"/>
        <end position="62"/>
    </location>
</feature>
<dbReference type="RefSeq" id="WP_076758564.1">
    <property type="nucleotide sequence ID" value="NZ_FTPL01000003.1"/>
</dbReference>
<keyword evidence="6 7" id="KW-0472">Membrane</keyword>
<protein>
    <submittedName>
        <fullName evidence="8">Resistance to homoserine/threonine (RhtB) family protein</fullName>
    </submittedName>
</protein>
<evidence type="ECO:0000256" key="1">
    <source>
        <dbReference type="ARBA" id="ARBA00004651"/>
    </source>
</evidence>
<keyword evidence="4 7" id="KW-0812">Transmembrane</keyword>
<keyword evidence="5 7" id="KW-1133">Transmembrane helix</keyword>
<evidence type="ECO:0000256" key="5">
    <source>
        <dbReference type="ARBA" id="ARBA00022989"/>
    </source>
</evidence>
<dbReference type="AlphaFoldDB" id="A0A1U7PR81"/>
<dbReference type="GO" id="GO:0005886">
    <property type="term" value="C:plasma membrane"/>
    <property type="evidence" value="ECO:0007669"/>
    <property type="project" value="UniProtKB-SubCell"/>
</dbReference>
<feature type="transmembrane region" description="Helical" evidence="7">
    <location>
        <begin position="68"/>
        <end position="86"/>
    </location>
</feature>
<evidence type="ECO:0000256" key="2">
    <source>
        <dbReference type="ARBA" id="ARBA00007928"/>
    </source>
</evidence>
<evidence type="ECO:0000256" key="3">
    <source>
        <dbReference type="ARBA" id="ARBA00022475"/>
    </source>
</evidence>
<dbReference type="EMBL" id="FTPL01000003">
    <property type="protein sequence ID" value="SIT87145.1"/>
    <property type="molecule type" value="Genomic_DNA"/>
</dbReference>
<sequence length="208" mass="22746">MDGLLGYIPIAMMMVVMPGADTILLVRNTLSHGTKAGRYSTLGMATGLLFWTLIAVLGLAVVIAKSVVLFNVIRYLGAAYLIFLGIKSLFSKSFFSLEEVEDAAAAGNDKGSHHKESFRQGMLSNIFNPKTVLLYVTIMPQFINLGGNVNEQLIILGLILTGLAVAWFFLLVFIMEHAKRWLNNSRFQNIFQKSAGALLVGFGIKTAL</sequence>
<dbReference type="PIRSF" id="PIRSF006324">
    <property type="entry name" value="LeuE"/>
    <property type="match status" value="1"/>
</dbReference>
<name>A0A1U7PR81_9BACI</name>
<evidence type="ECO:0000256" key="4">
    <source>
        <dbReference type="ARBA" id="ARBA00022692"/>
    </source>
</evidence>
<evidence type="ECO:0000313" key="8">
    <source>
        <dbReference type="EMBL" id="SIT87145.1"/>
    </source>
</evidence>
<evidence type="ECO:0000313" key="9">
    <source>
        <dbReference type="Proteomes" id="UP000187550"/>
    </source>
</evidence>
<dbReference type="InterPro" id="IPR001123">
    <property type="entry name" value="LeuE-type"/>
</dbReference>
<evidence type="ECO:0000256" key="6">
    <source>
        <dbReference type="ARBA" id="ARBA00023136"/>
    </source>
</evidence>
<dbReference type="Proteomes" id="UP000187550">
    <property type="component" value="Unassembled WGS sequence"/>
</dbReference>
<comment type="subcellular location">
    <subcellularLocation>
        <location evidence="1">Cell membrane</location>
        <topology evidence="1">Multi-pass membrane protein</topology>
    </subcellularLocation>
</comment>
<keyword evidence="3" id="KW-1003">Cell membrane</keyword>
<comment type="similarity">
    <text evidence="2">Belongs to the Rht family.</text>
</comment>
<dbReference type="Pfam" id="PF01810">
    <property type="entry name" value="LysE"/>
    <property type="match status" value="1"/>
</dbReference>